<dbReference type="Ensembl" id="ENSSPAT00000005318.1">
    <property type="protein sequence ID" value="ENSSPAP00000005217.1"/>
    <property type="gene ID" value="ENSSPAG00000004043.1"/>
</dbReference>
<feature type="region of interest" description="Disordered" evidence="1">
    <location>
        <begin position="19"/>
        <end position="42"/>
    </location>
</feature>
<dbReference type="AlphaFoldDB" id="A0A3B4ZU32"/>
<sequence length="87" mass="9561">NLEACARLTLPLPPLSPFLSVTSGTSPPAQKDTKRRRRNCTVRQGTPADFSNMLYQLLEHMTLMGGVSLWKATPKSFLCCHPEACAT</sequence>
<evidence type="ECO:0000313" key="2">
    <source>
        <dbReference type="Ensembl" id="ENSSPAP00000005217.1"/>
    </source>
</evidence>
<accession>A0A3B4ZU32</accession>
<proteinExistence type="predicted"/>
<name>A0A3B4ZU32_9TELE</name>
<protein>
    <submittedName>
        <fullName evidence="2">Uncharacterized protein</fullName>
    </submittedName>
</protein>
<evidence type="ECO:0000256" key="1">
    <source>
        <dbReference type="SAM" id="MobiDB-lite"/>
    </source>
</evidence>
<organism evidence="2">
    <name type="scientific">Stegastes partitus</name>
    <name type="common">bicolor damselfish</name>
    <dbReference type="NCBI Taxonomy" id="144197"/>
    <lineage>
        <taxon>Eukaryota</taxon>
        <taxon>Metazoa</taxon>
        <taxon>Chordata</taxon>
        <taxon>Craniata</taxon>
        <taxon>Vertebrata</taxon>
        <taxon>Euteleostomi</taxon>
        <taxon>Actinopterygii</taxon>
        <taxon>Neopterygii</taxon>
        <taxon>Teleostei</taxon>
        <taxon>Neoteleostei</taxon>
        <taxon>Acanthomorphata</taxon>
        <taxon>Ovalentaria</taxon>
        <taxon>Pomacentridae</taxon>
        <taxon>Stegastes</taxon>
    </lineage>
</organism>
<reference evidence="2" key="1">
    <citation type="submission" date="2023-09" db="UniProtKB">
        <authorList>
            <consortium name="Ensembl"/>
        </authorList>
    </citation>
    <scope>IDENTIFICATION</scope>
</reference>